<dbReference type="EMBL" id="JAJAGO010000002">
    <property type="protein sequence ID" value="MCT2589535.1"/>
    <property type="molecule type" value="Genomic_DNA"/>
</dbReference>
<name>A0ABT2JNT8_9ACTN</name>
<dbReference type="Proteomes" id="UP001156389">
    <property type="component" value="Unassembled WGS sequence"/>
</dbReference>
<proteinExistence type="predicted"/>
<evidence type="ECO:0000313" key="3">
    <source>
        <dbReference type="Proteomes" id="UP001156389"/>
    </source>
</evidence>
<dbReference type="Pfam" id="PF13460">
    <property type="entry name" value="NAD_binding_10"/>
    <property type="match status" value="1"/>
</dbReference>
<gene>
    <name evidence="2" type="ORF">LHJ74_06290</name>
</gene>
<organism evidence="2 3">
    <name type="scientific">Streptomyces gossypii</name>
    <dbReference type="NCBI Taxonomy" id="2883101"/>
    <lineage>
        <taxon>Bacteria</taxon>
        <taxon>Bacillati</taxon>
        <taxon>Actinomycetota</taxon>
        <taxon>Actinomycetes</taxon>
        <taxon>Kitasatosporales</taxon>
        <taxon>Streptomycetaceae</taxon>
        <taxon>Streptomyces</taxon>
    </lineage>
</organism>
<protein>
    <submittedName>
        <fullName evidence="2">NAD(P)H-binding protein</fullName>
    </submittedName>
</protein>
<dbReference type="InterPro" id="IPR016040">
    <property type="entry name" value="NAD(P)-bd_dom"/>
</dbReference>
<keyword evidence="3" id="KW-1185">Reference proteome</keyword>
<feature type="domain" description="NAD(P)-binding" evidence="1">
    <location>
        <begin position="7"/>
        <end position="213"/>
    </location>
</feature>
<dbReference type="SUPFAM" id="SSF51735">
    <property type="entry name" value="NAD(P)-binding Rossmann-fold domains"/>
    <property type="match status" value="1"/>
</dbReference>
<dbReference type="InterPro" id="IPR036291">
    <property type="entry name" value="NAD(P)-bd_dom_sf"/>
</dbReference>
<dbReference type="RefSeq" id="WP_260216500.1">
    <property type="nucleotide sequence ID" value="NZ_JAJAGO010000002.1"/>
</dbReference>
<dbReference type="PANTHER" id="PTHR43355">
    <property type="entry name" value="FLAVIN REDUCTASE (NADPH)"/>
    <property type="match status" value="1"/>
</dbReference>
<dbReference type="InterPro" id="IPR051606">
    <property type="entry name" value="Polyketide_Oxido-like"/>
</dbReference>
<reference evidence="2 3" key="1">
    <citation type="submission" date="2021-10" db="EMBL/GenBank/DDBJ databases">
        <title>Streptomyces gossypii sp. nov., isolated from soil collected from cotton field.</title>
        <authorList>
            <person name="Ge X."/>
            <person name="Chen X."/>
            <person name="Liu W."/>
        </authorList>
    </citation>
    <scope>NUCLEOTIDE SEQUENCE [LARGE SCALE GENOMIC DNA]</scope>
    <source>
        <strain evidence="2 3">N2-109</strain>
    </source>
</reference>
<evidence type="ECO:0000313" key="2">
    <source>
        <dbReference type="EMBL" id="MCT2589535.1"/>
    </source>
</evidence>
<dbReference type="PANTHER" id="PTHR43355:SF2">
    <property type="entry name" value="FLAVIN REDUCTASE (NADPH)"/>
    <property type="match status" value="1"/>
</dbReference>
<sequence>MDIGVFGATGVIGRAVVAEAGQRGHRVTAFTRNPARIPAADEGETRWKVVDLTDTESAAQALTGLDVAVNAINSGDDIPGQIAHADALPATARVLLKALECTPATRLLVVGGGGSLEIAPGVRLIDDEQLLDTTMTDVLGVPREYRTVVRAHSAVLDLCRLSNRYWTYLSPSAGRIDSGARTGRYRTGGDAMLPPGDDPRDISAEDLAVALLDEAEIPRHIQRRFTVARA</sequence>
<dbReference type="Gene3D" id="3.40.50.720">
    <property type="entry name" value="NAD(P)-binding Rossmann-like Domain"/>
    <property type="match status" value="1"/>
</dbReference>
<comment type="caution">
    <text evidence="2">The sequence shown here is derived from an EMBL/GenBank/DDBJ whole genome shotgun (WGS) entry which is preliminary data.</text>
</comment>
<evidence type="ECO:0000259" key="1">
    <source>
        <dbReference type="Pfam" id="PF13460"/>
    </source>
</evidence>
<accession>A0ABT2JNT8</accession>